<keyword evidence="3" id="KW-1185">Reference proteome</keyword>
<organism evidence="2 3">
    <name type="scientific">Bosea spartocytisi</name>
    <dbReference type="NCBI Taxonomy" id="2773451"/>
    <lineage>
        <taxon>Bacteria</taxon>
        <taxon>Pseudomonadati</taxon>
        <taxon>Pseudomonadota</taxon>
        <taxon>Alphaproteobacteria</taxon>
        <taxon>Hyphomicrobiales</taxon>
        <taxon>Boseaceae</taxon>
        <taxon>Bosea</taxon>
    </lineage>
</organism>
<evidence type="ECO:0000313" key="2">
    <source>
        <dbReference type="EMBL" id="MBD3845391.1"/>
    </source>
</evidence>
<evidence type="ECO:0000313" key="3">
    <source>
        <dbReference type="Proteomes" id="UP000619295"/>
    </source>
</evidence>
<dbReference type="InterPro" id="IPR002539">
    <property type="entry name" value="MaoC-like_dom"/>
</dbReference>
<evidence type="ECO:0000259" key="1">
    <source>
        <dbReference type="Pfam" id="PF01575"/>
    </source>
</evidence>
<sequence>MLPGKFYEEIQIGDERLTPRVTVTEGHVLAYAGVAGDFSPIHMDEVYAQSTVFGGRIAHGLMGLSLTDGMKVQSGFFHDGIALGWSWNFKKPIRIGDTLQVKFRVADMRIPKSRSDMGILTIAIALLNQHGEVVQEGEHRLMVPRKPDAGQAEAN</sequence>
<dbReference type="InterPro" id="IPR029069">
    <property type="entry name" value="HotDog_dom_sf"/>
</dbReference>
<dbReference type="EMBL" id="JACXWY010000003">
    <property type="protein sequence ID" value="MBD3845391.1"/>
    <property type="molecule type" value="Genomic_DNA"/>
</dbReference>
<dbReference type="AlphaFoldDB" id="A0A927E5Y0"/>
<dbReference type="Pfam" id="PF01575">
    <property type="entry name" value="MaoC_dehydratas"/>
    <property type="match status" value="1"/>
</dbReference>
<protein>
    <submittedName>
        <fullName evidence="2">MaoC family dehydratase N-terminal domain-containing protein</fullName>
    </submittedName>
</protein>
<dbReference type="InterPro" id="IPR052342">
    <property type="entry name" value="MCH/BMMD"/>
</dbReference>
<reference evidence="2" key="1">
    <citation type="submission" date="2020-09" db="EMBL/GenBank/DDBJ databases">
        <title>Bosea spartocytisi sp. nov. a root nodule endophyte of Spartocytisus supranubius in the high mountain ecosystem fo the Teide National Park (Canary Islands, Spain).</title>
        <authorList>
            <person name="Pulido-Suarez L."/>
            <person name="Peix A."/>
            <person name="Igual J.M."/>
            <person name="Socas-Perez N."/>
            <person name="Velazquez E."/>
            <person name="Flores-Felix J.D."/>
            <person name="Leon-Barrios M."/>
        </authorList>
    </citation>
    <scope>NUCLEOTIDE SEQUENCE</scope>
    <source>
        <strain evidence="2">SSUT16</strain>
    </source>
</reference>
<comment type="caution">
    <text evidence="2">The sequence shown here is derived from an EMBL/GenBank/DDBJ whole genome shotgun (WGS) entry which is preliminary data.</text>
</comment>
<name>A0A927E5Y0_9HYPH</name>
<dbReference type="Proteomes" id="UP000619295">
    <property type="component" value="Unassembled WGS sequence"/>
</dbReference>
<feature type="domain" description="MaoC-like" evidence="1">
    <location>
        <begin position="12"/>
        <end position="116"/>
    </location>
</feature>
<accession>A0A927E5Y0</accession>
<dbReference type="RefSeq" id="WP_038364906.1">
    <property type="nucleotide sequence ID" value="NZ_JACXWY010000003.1"/>
</dbReference>
<dbReference type="PANTHER" id="PTHR43664:SF1">
    <property type="entry name" value="BETA-METHYLMALYL-COA DEHYDRATASE"/>
    <property type="match status" value="1"/>
</dbReference>
<dbReference type="PANTHER" id="PTHR43664">
    <property type="entry name" value="MONOAMINE OXIDASE-RELATED"/>
    <property type="match status" value="1"/>
</dbReference>
<proteinExistence type="predicted"/>
<gene>
    <name evidence="2" type="ORF">IED13_06765</name>
</gene>
<dbReference type="SUPFAM" id="SSF54637">
    <property type="entry name" value="Thioesterase/thiol ester dehydrase-isomerase"/>
    <property type="match status" value="1"/>
</dbReference>
<dbReference type="Gene3D" id="3.10.129.10">
    <property type="entry name" value="Hotdog Thioesterase"/>
    <property type="match status" value="1"/>
</dbReference>